<dbReference type="EMBL" id="AEYH02000374">
    <property type="protein sequence ID" value="KFG55120.1"/>
    <property type="molecule type" value="Genomic_DNA"/>
</dbReference>
<sequence length="189" mass="21640">MLAADCFFGPDVVKRTQQGNYVPVRPDHFAGVSVALFFAKAGHSKCAQIVPVVRQFYKTTNFSGEKAVIEIIYVSLDKDEQDFERVRALMPWCSVEYKSCLRKKLIERYRVPNGELAFGTVRIPSTAIPLLIVIGPNGEEAGRMNFQQSDEFVLQRWDYRFNKWPGSAQRLHTLNDATDPWKKRLPQNV</sequence>
<dbReference type="Pfam" id="PF13905">
    <property type="entry name" value="Thioredoxin_8"/>
    <property type="match status" value="1"/>
</dbReference>
<dbReference type="GO" id="GO:0031397">
    <property type="term" value="P:negative regulation of protein ubiquitination"/>
    <property type="evidence" value="ECO:0007669"/>
    <property type="project" value="TreeGrafter"/>
</dbReference>
<evidence type="ECO:0000259" key="1">
    <source>
        <dbReference type="Pfam" id="PF13905"/>
    </source>
</evidence>
<dbReference type="InterPro" id="IPR036249">
    <property type="entry name" value="Thioredoxin-like_sf"/>
</dbReference>
<accession>A0A086LEQ2</accession>
<gene>
    <name evidence="2" type="ORF">TGFOU_225790</name>
</gene>
<dbReference type="AlphaFoldDB" id="A0A086LEQ2"/>
<dbReference type="GO" id="GO:0004791">
    <property type="term" value="F:thioredoxin-disulfide reductase (NADPH) activity"/>
    <property type="evidence" value="ECO:0007669"/>
    <property type="project" value="TreeGrafter"/>
</dbReference>
<dbReference type="Proteomes" id="UP000028838">
    <property type="component" value="Unassembled WGS sequence"/>
</dbReference>
<protein>
    <submittedName>
        <fullName evidence="2">PDI family protein</fullName>
    </submittedName>
</protein>
<evidence type="ECO:0000313" key="3">
    <source>
        <dbReference type="Proteomes" id="UP000028838"/>
    </source>
</evidence>
<dbReference type="Gene3D" id="3.40.30.10">
    <property type="entry name" value="Glutaredoxin"/>
    <property type="match status" value="1"/>
</dbReference>
<name>A0A086LEQ2_TOXGO</name>
<feature type="domain" description="Thioredoxin-like fold" evidence="1">
    <location>
        <begin position="33"/>
        <end position="139"/>
    </location>
</feature>
<dbReference type="OrthoDB" id="409136at2759"/>
<proteinExistence type="predicted"/>
<dbReference type="GO" id="GO:0030178">
    <property type="term" value="P:negative regulation of Wnt signaling pathway"/>
    <property type="evidence" value="ECO:0007669"/>
    <property type="project" value="TreeGrafter"/>
</dbReference>
<dbReference type="VEuPathDB" id="ToxoDB:TGFOU_225790"/>
<reference evidence="2 3" key="1">
    <citation type="submission" date="2014-07" db="EMBL/GenBank/DDBJ databases">
        <authorList>
            <person name="Sibley D."/>
            <person name="Venepally P."/>
            <person name="Karamycheva S."/>
            <person name="Hadjithomas M."/>
            <person name="Khan A."/>
            <person name="Brunk B."/>
            <person name="Roos D."/>
            <person name="Caler E."/>
            <person name="Lorenzi H."/>
        </authorList>
    </citation>
    <scope>NUCLEOTIDE SEQUENCE [LARGE SCALE GENOMIC DNA]</scope>
    <source>
        <strain evidence="2 3">FOU</strain>
    </source>
</reference>
<dbReference type="GO" id="GO:0005634">
    <property type="term" value="C:nucleus"/>
    <property type="evidence" value="ECO:0007669"/>
    <property type="project" value="TreeGrafter"/>
</dbReference>
<dbReference type="PANTHER" id="PTHR46472:SF1">
    <property type="entry name" value="NUCLEOREDOXIN"/>
    <property type="match status" value="1"/>
</dbReference>
<dbReference type="PANTHER" id="PTHR46472">
    <property type="entry name" value="NUCLEOREDOXIN"/>
    <property type="match status" value="1"/>
</dbReference>
<evidence type="ECO:0000313" key="2">
    <source>
        <dbReference type="EMBL" id="KFG55120.1"/>
    </source>
</evidence>
<organism evidence="2 3">
    <name type="scientific">Toxoplasma gondii FOU</name>
    <dbReference type="NCBI Taxonomy" id="943167"/>
    <lineage>
        <taxon>Eukaryota</taxon>
        <taxon>Sar</taxon>
        <taxon>Alveolata</taxon>
        <taxon>Apicomplexa</taxon>
        <taxon>Conoidasida</taxon>
        <taxon>Coccidia</taxon>
        <taxon>Eucoccidiorida</taxon>
        <taxon>Eimeriorina</taxon>
        <taxon>Sarcocystidae</taxon>
        <taxon>Toxoplasma</taxon>
    </lineage>
</organism>
<comment type="caution">
    <text evidence="2">The sequence shown here is derived from an EMBL/GenBank/DDBJ whole genome shotgun (WGS) entry which is preliminary data.</text>
</comment>
<dbReference type="InterPro" id="IPR012336">
    <property type="entry name" value="Thioredoxin-like_fold"/>
</dbReference>
<dbReference type="SUPFAM" id="SSF52833">
    <property type="entry name" value="Thioredoxin-like"/>
    <property type="match status" value="1"/>
</dbReference>